<dbReference type="AlphaFoldDB" id="A0A1L8CK10"/>
<dbReference type="EMBL" id="BDFD01000001">
    <property type="protein sequence ID" value="GAV19264.1"/>
    <property type="molecule type" value="Genomic_DNA"/>
</dbReference>
<organism evidence="2 3">
    <name type="scientific">Mariprofundus micogutta</name>
    <dbReference type="NCBI Taxonomy" id="1921010"/>
    <lineage>
        <taxon>Bacteria</taxon>
        <taxon>Pseudomonadati</taxon>
        <taxon>Pseudomonadota</taxon>
        <taxon>Candidatius Mariprofundia</taxon>
        <taxon>Mariprofundales</taxon>
        <taxon>Mariprofundaceae</taxon>
        <taxon>Mariprofundus</taxon>
    </lineage>
</organism>
<protein>
    <submittedName>
        <fullName evidence="2">Uncharacterized protein</fullName>
    </submittedName>
</protein>
<keyword evidence="1" id="KW-0812">Transmembrane</keyword>
<keyword evidence="3" id="KW-1185">Reference proteome</keyword>
<keyword evidence="1" id="KW-0472">Membrane</keyword>
<accession>A0A1L8CK10</accession>
<evidence type="ECO:0000313" key="3">
    <source>
        <dbReference type="Proteomes" id="UP000231632"/>
    </source>
</evidence>
<keyword evidence="1" id="KW-1133">Transmembrane helix</keyword>
<comment type="caution">
    <text evidence="2">The sequence shown here is derived from an EMBL/GenBank/DDBJ whole genome shotgun (WGS) entry which is preliminary data.</text>
</comment>
<dbReference type="STRING" id="1921010.MMIC_P0197"/>
<name>A0A1L8CK10_9PROT</name>
<dbReference type="Proteomes" id="UP000231632">
    <property type="component" value="Unassembled WGS sequence"/>
</dbReference>
<gene>
    <name evidence="2" type="ORF">MMIC_P0197</name>
</gene>
<proteinExistence type="predicted"/>
<reference evidence="2 3" key="1">
    <citation type="journal article" date="2017" name="Arch. Microbiol.">
        <title>Mariprofundus micogutta sp. nov., a novel iron-oxidizing zetaproteobacterium isolated from a deep-sea hydrothermal field at the Bayonnaise knoll of the Izu-Ogasawara arc, and a description of Mariprofundales ord. nov. and Zetaproteobacteria classis nov.</title>
        <authorList>
            <person name="Makita H."/>
            <person name="Tanaka E."/>
            <person name="Mitsunobu S."/>
            <person name="Miyazaki M."/>
            <person name="Nunoura T."/>
            <person name="Uematsu K."/>
            <person name="Takaki Y."/>
            <person name="Nishi S."/>
            <person name="Shimamura S."/>
            <person name="Takai K."/>
        </authorList>
    </citation>
    <scope>NUCLEOTIDE SEQUENCE [LARGE SCALE GENOMIC DNA]</scope>
    <source>
        <strain evidence="2 3">ET2</strain>
    </source>
</reference>
<feature type="transmembrane region" description="Helical" evidence="1">
    <location>
        <begin position="6"/>
        <end position="27"/>
    </location>
</feature>
<evidence type="ECO:0000313" key="2">
    <source>
        <dbReference type="EMBL" id="GAV19264.1"/>
    </source>
</evidence>
<evidence type="ECO:0000256" key="1">
    <source>
        <dbReference type="SAM" id="Phobius"/>
    </source>
</evidence>
<sequence length="36" mass="3984">MDAVELGVLISMIGVLAILIYGAIWFFKVINSKDDK</sequence>